<dbReference type="GO" id="GO:0010089">
    <property type="term" value="P:xylem development"/>
    <property type="evidence" value="ECO:0007669"/>
    <property type="project" value="InterPro"/>
</dbReference>
<sequence>MEDSMSSYVNSALYSKEASATSSEESGWTMYIEDFLASEEKRRGAFDLSSSSKASSMVSDAASSAAWKQQQQQQPSASVDAAAAVGKRLIRLKKKRVWGNLEEDPLEDTASSPVNSPKVSGLTHPDLNTMKKDENREISKEVVAAGYGNDSVLGREVVSQLGLVDRATFEAIQIQWTRNPSNRKSLYPNILT</sequence>
<name>A0A6V7QCX7_ANACO</name>
<dbReference type="AlphaFoldDB" id="A0A6V7QCX7"/>
<dbReference type="PANTHER" id="PTHR33974:SF2">
    <property type="entry name" value="VASCULAR-RELATED UNKNOWN PROTEIN 1"/>
    <property type="match status" value="1"/>
</dbReference>
<protein>
    <submittedName>
        <fullName evidence="2">Uncharacterized protein</fullName>
    </submittedName>
</protein>
<evidence type="ECO:0000256" key="1">
    <source>
        <dbReference type="SAM" id="MobiDB-lite"/>
    </source>
</evidence>
<reference evidence="2" key="1">
    <citation type="submission" date="2020-07" db="EMBL/GenBank/DDBJ databases">
        <authorList>
            <person name="Lin J."/>
        </authorList>
    </citation>
    <scope>NUCLEOTIDE SEQUENCE</scope>
</reference>
<proteinExistence type="predicted"/>
<dbReference type="EMBL" id="LR862135">
    <property type="protein sequence ID" value="CAD1841039.1"/>
    <property type="molecule type" value="Genomic_DNA"/>
</dbReference>
<feature type="region of interest" description="Disordered" evidence="1">
    <location>
        <begin position="104"/>
        <end position="129"/>
    </location>
</feature>
<dbReference type="PANTHER" id="PTHR33974">
    <property type="entry name" value="VASCULAR-RELATED UNKNOWN PROTEIN 1-RELATED"/>
    <property type="match status" value="1"/>
</dbReference>
<feature type="compositionally biased region" description="Polar residues" evidence="1">
    <location>
        <begin position="109"/>
        <end position="118"/>
    </location>
</feature>
<gene>
    <name evidence="2" type="ORF">CB5_LOCUS24250</name>
</gene>
<dbReference type="InterPro" id="IPR039280">
    <property type="entry name" value="VUP"/>
</dbReference>
<feature type="region of interest" description="Disordered" evidence="1">
    <location>
        <begin position="59"/>
        <end position="80"/>
    </location>
</feature>
<organism evidence="2">
    <name type="scientific">Ananas comosus var. bracteatus</name>
    <name type="common">red pineapple</name>
    <dbReference type="NCBI Taxonomy" id="296719"/>
    <lineage>
        <taxon>Eukaryota</taxon>
        <taxon>Viridiplantae</taxon>
        <taxon>Streptophyta</taxon>
        <taxon>Embryophyta</taxon>
        <taxon>Tracheophyta</taxon>
        <taxon>Spermatophyta</taxon>
        <taxon>Magnoliopsida</taxon>
        <taxon>Liliopsida</taxon>
        <taxon>Poales</taxon>
        <taxon>Bromeliaceae</taxon>
        <taxon>Bromelioideae</taxon>
        <taxon>Ananas</taxon>
    </lineage>
</organism>
<evidence type="ECO:0000313" key="2">
    <source>
        <dbReference type="EMBL" id="CAD1841039.1"/>
    </source>
</evidence>
<accession>A0A6V7QCX7</accession>